<feature type="signal peptide" evidence="3">
    <location>
        <begin position="1"/>
        <end position="24"/>
    </location>
</feature>
<dbReference type="SUPFAM" id="SSF53474">
    <property type="entry name" value="alpha/beta-Hydrolases"/>
    <property type="match status" value="1"/>
</dbReference>
<evidence type="ECO:0000256" key="2">
    <source>
        <dbReference type="ARBA" id="ARBA00022801"/>
    </source>
</evidence>
<name>A0ABR0SLW4_9HYPO</name>
<dbReference type="Gene3D" id="3.40.50.1820">
    <property type="entry name" value="alpha/beta hydrolase"/>
    <property type="match status" value="1"/>
</dbReference>
<dbReference type="PANTHER" id="PTHR43248">
    <property type="entry name" value="2-SUCCINYL-6-HYDROXY-2,4-CYCLOHEXADIENE-1-CARBOXYLATE SYNTHASE"/>
    <property type="match status" value="1"/>
</dbReference>
<feature type="domain" description="Peptidase S33 tripeptidyl aminopeptidase-like C-terminal" evidence="4">
    <location>
        <begin position="472"/>
        <end position="578"/>
    </location>
</feature>
<organism evidence="5 6">
    <name type="scientific">Cladobotryum mycophilum</name>
    <dbReference type="NCBI Taxonomy" id="491253"/>
    <lineage>
        <taxon>Eukaryota</taxon>
        <taxon>Fungi</taxon>
        <taxon>Dikarya</taxon>
        <taxon>Ascomycota</taxon>
        <taxon>Pezizomycotina</taxon>
        <taxon>Sordariomycetes</taxon>
        <taxon>Hypocreomycetidae</taxon>
        <taxon>Hypocreales</taxon>
        <taxon>Hypocreaceae</taxon>
        <taxon>Cladobotryum</taxon>
    </lineage>
</organism>
<dbReference type="PANTHER" id="PTHR43248:SF25">
    <property type="entry name" value="AB HYDROLASE-1 DOMAIN-CONTAINING PROTEIN-RELATED"/>
    <property type="match status" value="1"/>
</dbReference>
<keyword evidence="6" id="KW-1185">Reference proteome</keyword>
<comment type="caution">
    <text evidence="5">The sequence shown here is derived from an EMBL/GenBank/DDBJ whole genome shotgun (WGS) entry which is preliminary data.</text>
</comment>
<protein>
    <submittedName>
        <fullName evidence="5">Hydrolase-like protein</fullName>
    </submittedName>
</protein>
<dbReference type="InterPro" id="IPR013595">
    <property type="entry name" value="Pept_S33_TAP-like_C"/>
</dbReference>
<keyword evidence="3" id="KW-0732">Signal</keyword>
<proteinExistence type="inferred from homology"/>
<dbReference type="InterPro" id="IPR029058">
    <property type="entry name" value="AB_hydrolase_fold"/>
</dbReference>
<dbReference type="EMBL" id="JAVFKD010000012">
    <property type="protein sequence ID" value="KAK5993108.1"/>
    <property type="molecule type" value="Genomic_DNA"/>
</dbReference>
<accession>A0ABR0SLW4</accession>
<dbReference type="Proteomes" id="UP001338125">
    <property type="component" value="Unassembled WGS sequence"/>
</dbReference>
<evidence type="ECO:0000256" key="1">
    <source>
        <dbReference type="ARBA" id="ARBA00010088"/>
    </source>
</evidence>
<gene>
    <name evidence="5" type="ORF">PT974_06536</name>
</gene>
<evidence type="ECO:0000256" key="3">
    <source>
        <dbReference type="SAM" id="SignalP"/>
    </source>
</evidence>
<reference evidence="5 6" key="1">
    <citation type="submission" date="2024-01" db="EMBL/GenBank/DDBJ databases">
        <title>Complete genome of Cladobotryum mycophilum ATHUM6906.</title>
        <authorList>
            <person name="Christinaki A.C."/>
            <person name="Myridakis A.I."/>
            <person name="Kouvelis V.N."/>
        </authorList>
    </citation>
    <scope>NUCLEOTIDE SEQUENCE [LARGE SCALE GENOMIC DNA]</scope>
    <source>
        <strain evidence="5 6">ATHUM6906</strain>
    </source>
</reference>
<dbReference type="InterPro" id="IPR051601">
    <property type="entry name" value="Serine_prot/Carboxylest_S33"/>
</dbReference>
<dbReference type="Pfam" id="PF08386">
    <property type="entry name" value="Abhydrolase_4"/>
    <property type="match status" value="1"/>
</dbReference>
<evidence type="ECO:0000313" key="5">
    <source>
        <dbReference type="EMBL" id="KAK5993108.1"/>
    </source>
</evidence>
<keyword evidence="2" id="KW-0378">Hydrolase</keyword>
<evidence type="ECO:0000259" key="4">
    <source>
        <dbReference type="Pfam" id="PF08386"/>
    </source>
</evidence>
<feature type="chain" id="PRO_5045167219" evidence="3">
    <location>
        <begin position="25"/>
        <end position="594"/>
    </location>
</feature>
<comment type="similarity">
    <text evidence="1">Belongs to the peptidase S33 family.</text>
</comment>
<evidence type="ECO:0000313" key="6">
    <source>
        <dbReference type="Proteomes" id="UP001338125"/>
    </source>
</evidence>
<sequence length="594" mass="64780">MFLRRHVLLAYYASATLAVAGVNAAVGVGQEDPDFDWESTKPSSHLEYHACYGEFKCARLEVPLNWLNQSDPRKATIAMIKLPALVPDHDPTFGGPILVNPGGPGGSGVDFLLTRGHRLRQAADKPGRRHYEIVSFDPRGVSRTTPRSDCFPKDFLARSGFLLEARGSGAPTNGDNAISYNLAMMEILSQRCERSGDAMNYVGTPSVARDMIEMIDKIDELQKHEASHVSSEEGPLSESESRLELRKRATASQVPRLRYIGFSYGTVLGNYFASMFPGRVGRMVLDGVCNADDFATGPGWLTNTVDADKIFDTFLQGCADAGPKICALARETDESGSDIKARFNSFLAGLYKKPIPFLSNTGETVIITGDDITTMIGTVLYKPITGFKHLASLLDGLMSGRPEETAQALIGSRAWPLLRKACPINNDTSPHEPEVLETQNAVICSDGDDITDKDLSWWRKYVSQQQEISSILGALWSTIRLPCSAWRFRANWQFKGPFTSPEADPALVPDHPAAPILFLSNRLDPVTPLRAARAMAERHPGAKVVVQEAMGHCTFGSATSSCIDKVMADYFESGAPPRGSCLVKSNVALGMKDV</sequence>